<feature type="transmembrane region" description="Helical" evidence="8">
    <location>
        <begin position="262"/>
        <end position="282"/>
    </location>
</feature>
<keyword evidence="4 8" id="KW-1133">Transmembrane helix</keyword>
<reference evidence="10" key="1">
    <citation type="submission" date="2022-10" db="EMBL/GenBank/DDBJ databases">
        <title>Genome assembly of Pristionchus species.</title>
        <authorList>
            <person name="Yoshida K."/>
            <person name="Sommer R.J."/>
        </authorList>
    </citation>
    <scope>NUCLEOTIDE SEQUENCE [LARGE SCALE GENOMIC DNA]</scope>
    <source>
        <strain evidence="10">RS5460</strain>
    </source>
</reference>
<evidence type="ECO:0000256" key="2">
    <source>
        <dbReference type="ARBA" id="ARBA00009706"/>
    </source>
</evidence>
<dbReference type="PANTHER" id="PTHR13624:SF6">
    <property type="entry name" value="EMEI"/>
    <property type="match status" value="1"/>
</dbReference>
<dbReference type="Pfam" id="PF10268">
    <property type="entry name" value="Tmemb_161AB"/>
    <property type="match status" value="1"/>
</dbReference>
<keyword evidence="10" id="KW-1185">Reference proteome</keyword>
<sequence>QAILGFHVVVSLIVLTVLSKIGSRLSLLRPLVSKLVRYIAPSNDELRALLPPSADNKSTKQRRKRKEEEDANGFNISRQLPFTLKKGLVRIEELEKFPLYSSIHWLCLFAPACVVVVALSEFFLYWNPKSTDINTSIIWLIVGVAFCLQILARLTALLLSSNDEKSLLFSLSILIFFGLFVFTVFVDRLFDISLLDAYTHLRRVAGQMANEEVVIKPESPLLLYLSLVMMFTTIGCSLIFPSFRFATMFQGAYSNAGPIGKIILPSLIILPLFTILTFTHPFRLYMTAGRRVWMTRGELEGARVLLCLAWCLMRVLLCTPFLQVHLDLAYDKVAVLQKQSGKIKNVELQSLILQYYSYLCPAIAQYLTPTALVLFLSLLLKVTTGIAFWGQATVVADTTSPLSPSLSAVFNATVCRSMFSFSLLSVVLLDFSLSLCAFVYNSYLIRRG</sequence>
<protein>
    <submittedName>
        <fullName evidence="9">Uncharacterized protein</fullName>
    </submittedName>
</protein>
<keyword evidence="6" id="KW-0325">Glycoprotein</keyword>
<dbReference type="PANTHER" id="PTHR13624">
    <property type="entry name" value="RE42071P"/>
    <property type="match status" value="1"/>
</dbReference>
<feature type="non-terminal residue" evidence="9">
    <location>
        <position position="1"/>
    </location>
</feature>
<feature type="transmembrane region" description="Helical" evidence="8">
    <location>
        <begin position="358"/>
        <end position="380"/>
    </location>
</feature>
<comment type="similarity">
    <text evidence="2">Belongs to the TMEM161 family.</text>
</comment>
<evidence type="ECO:0000256" key="8">
    <source>
        <dbReference type="SAM" id="Phobius"/>
    </source>
</evidence>
<feature type="region of interest" description="Disordered" evidence="7">
    <location>
        <begin position="50"/>
        <end position="71"/>
    </location>
</feature>
<dbReference type="GO" id="GO:0016020">
    <property type="term" value="C:membrane"/>
    <property type="evidence" value="ECO:0007669"/>
    <property type="project" value="UniProtKB-SubCell"/>
</dbReference>
<organism evidence="9 10">
    <name type="scientific">Pristionchus mayeri</name>
    <dbReference type="NCBI Taxonomy" id="1317129"/>
    <lineage>
        <taxon>Eukaryota</taxon>
        <taxon>Metazoa</taxon>
        <taxon>Ecdysozoa</taxon>
        <taxon>Nematoda</taxon>
        <taxon>Chromadorea</taxon>
        <taxon>Rhabditida</taxon>
        <taxon>Rhabditina</taxon>
        <taxon>Diplogasteromorpha</taxon>
        <taxon>Diplogasteroidea</taxon>
        <taxon>Neodiplogasteridae</taxon>
        <taxon>Pristionchus</taxon>
    </lineage>
</organism>
<proteinExistence type="inferred from homology"/>
<dbReference type="Proteomes" id="UP001328107">
    <property type="component" value="Unassembled WGS sequence"/>
</dbReference>
<keyword evidence="5 8" id="KW-0472">Membrane</keyword>
<dbReference type="InterPro" id="IPR019395">
    <property type="entry name" value="Transmembrane_161A/B"/>
</dbReference>
<gene>
    <name evidence="9" type="ORF">PMAYCL1PPCAC_23724</name>
</gene>
<evidence type="ECO:0000256" key="7">
    <source>
        <dbReference type="SAM" id="MobiDB-lite"/>
    </source>
</evidence>
<feature type="transmembrane region" description="Helical" evidence="8">
    <location>
        <begin position="221"/>
        <end position="241"/>
    </location>
</feature>
<feature type="transmembrane region" description="Helical" evidence="8">
    <location>
        <begin position="166"/>
        <end position="186"/>
    </location>
</feature>
<feature type="transmembrane region" description="Helical" evidence="8">
    <location>
        <begin position="302"/>
        <end position="322"/>
    </location>
</feature>
<evidence type="ECO:0000313" key="9">
    <source>
        <dbReference type="EMBL" id="GMR53529.1"/>
    </source>
</evidence>
<evidence type="ECO:0000256" key="4">
    <source>
        <dbReference type="ARBA" id="ARBA00022989"/>
    </source>
</evidence>
<dbReference type="AlphaFoldDB" id="A0AAN5D0W2"/>
<comment type="caution">
    <text evidence="9">The sequence shown here is derived from an EMBL/GenBank/DDBJ whole genome shotgun (WGS) entry which is preliminary data.</text>
</comment>
<comment type="subcellular location">
    <subcellularLocation>
        <location evidence="1">Membrane</location>
        <topology evidence="1">Multi-pass membrane protein</topology>
    </subcellularLocation>
</comment>
<feature type="transmembrane region" description="Helical" evidence="8">
    <location>
        <begin position="103"/>
        <end position="125"/>
    </location>
</feature>
<feature type="transmembrane region" description="Helical" evidence="8">
    <location>
        <begin position="419"/>
        <end position="440"/>
    </location>
</feature>
<feature type="transmembrane region" description="Helical" evidence="8">
    <location>
        <begin position="6"/>
        <end position="27"/>
    </location>
</feature>
<evidence type="ECO:0000256" key="6">
    <source>
        <dbReference type="ARBA" id="ARBA00023180"/>
    </source>
</evidence>
<evidence type="ECO:0000256" key="3">
    <source>
        <dbReference type="ARBA" id="ARBA00022692"/>
    </source>
</evidence>
<evidence type="ECO:0000313" key="10">
    <source>
        <dbReference type="Proteomes" id="UP001328107"/>
    </source>
</evidence>
<evidence type="ECO:0000256" key="1">
    <source>
        <dbReference type="ARBA" id="ARBA00004141"/>
    </source>
</evidence>
<evidence type="ECO:0000256" key="5">
    <source>
        <dbReference type="ARBA" id="ARBA00023136"/>
    </source>
</evidence>
<feature type="transmembrane region" description="Helical" evidence="8">
    <location>
        <begin position="137"/>
        <end position="159"/>
    </location>
</feature>
<dbReference type="EMBL" id="BTRK01000005">
    <property type="protein sequence ID" value="GMR53529.1"/>
    <property type="molecule type" value="Genomic_DNA"/>
</dbReference>
<accession>A0AAN5D0W2</accession>
<keyword evidence="3 8" id="KW-0812">Transmembrane</keyword>
<name>A0AAN5D0W2_9BILA</name>